<dbReference type="Pfam" id="PF09500">
    <property type="entry name" value="YiiD_C"/>
    <property type="match status" value="1"/>
</dbReference>
<evidence type="ECO:0000313" key="3">
    <source>
        <dbReference type="Proteomes" id="UP001234354"/>
    </source>
</evidence>
<organism evidence="2 3">
    <name type="scientific">Pseudoxanthomonas winnipegensis</name>
    <dbReference type="NCBI Taxonomy" id="2480810"/>
    <lineage>
        <taxon>Bacteria</taxon>
        <taxon>Pseudomonadati</taxon>
        <taxon>Pseudomonadota</taxon>
        <taxon>Gammaproteobacteria</taxon>
        <taxon>Lysobacterales</taxon>
        <taxon>Lysobacteraceae</taxon>
        <taxon>Pseudoxanthomonas</taxon>
    </lineage>
</organism>
<gene>
    <name evidence="2" type="ORF">QE383_003461</name>
</gene>
<reference evidence="2" key="1">
    <citation type="submission" date="2023-07" db="EMBL/GenBank/DDBJ databases">
        <title>Functional and genomic diversity of the sorghum phyllosphere microbiome.</title>
        <authorList>
            <person name="Shade A."/>
        </authorList>
    </citation>
    <scope>NUCLEOTIDE SEQUENCE</scope>
    <source>
        <strain evidence="2">SORGH_AS_0908</strain>
    </source>
</reference>
<dbReference type="Gene3D" id="3.10.129.10">
    <property type="entry name" value="Hotdog Thioesterase"/>
    <property type="match status" value="1"/>
</dbReference>
<evidence type="ECO:0000313" key="2">
    <source>
        <dbReference type="EMBL" id="MDQ1121153.1"/>
    </source>
</evidence>
<accession>A0AAW8GG25</accession>
<dbReference type="AlphaFoldDB" id="A0AAW8GG25"/>
<comment type="caution">
    <text evidence="2">The sequence shown here is derived from an EMBL/GenBank/DDBJ whole genome shotgun (WGS) entry which is preliminary data.</text>
</comment>
<dbReference type="EMBL" id="JAUTBB010000001">
    <property type="protein sequence ID" value="MDQ1121153.1"/>
    <property type="molecule type" value="Genomic_DNA"/>
</dbReference>
<proteinExistence type="predicted"/>
<sequence>MNQEYAMDHDALLDALRATCAQMPPVVAMRIALRDFDGTRLHMSAPLAANVNDKGTAFGGSLVALMTLAGWALTTLRLRQAGLEAEVYVADSAVRYRAPLLHDLTAQAWLAPEADWAEFIDTFRRRGKARAPLLAQVLLPDGGVAAELSGRYVALAKG</sequence>
<dbReference type="InterPro" id="IPR012660">
    <property type="entry name" value="YiiD_C"/>
</dbReference>
<evidence type="ECO:0000259" key="1">
    <source>
        <dbReference type="Pfam" id="PF09500"/>
    </source>
</evidence>
<protein>
    <submittedName>
        <fullName evidence="2">Thioesterase domain-containing protein</fullName>
    </submittedName>
</protein>
<name>A0AAW8GG25_9GAMM</name>
<feature type="domain" description="Thioesterase putative" evidence="1">
    <location>
        <begin position="23"/>
        <end position="155"/>
    </location>
</feature>
<dbReference type="InterPro" id="IPR029069">
    <property type="entry name" value="HotDog_dom_sf"/>
</dbReference>
<dbReference type="SUPFAM" id="SSF54637">
    <property type="entry name" value="Thioesterase/thiol ester dehydrase-isomerase"/>
    <property type="match status" value="1"/>
</dbReference>
<dbReference type="Proteomes" id="UP001234354">
    <property type="component" value="Unassembled WGS sequence"/>
</dbReference>
<dbReference type="NCBIfam" id="TIGR02447">
    <property type="entry name" value="yiiD_Cterm"/>
    <property type="match status" value="1"/>
</dbReference>
<dbReference type="RefSeq" id="WP_425518715.1">
    <property type="nucleotide sequence ID" value="NZ_JAUTBB010000001.1"/>
</dbReference>